<sequence length="1201" mass="129984">MVSVPAEVDKSSPRSRVVSPIRIKVPVGSIRPPTPVKFQRSVPKVDTPLVVVHEQIRKKSPVKENLRHVHRSSAHLNDLDFACGNPPRRSKMHRIKTTTGSSAAPPAATTAPKEPETFSCGEDSIVLHTSDARRCPSWCDEKASRLLRQSLLVLERGRRISVTRYKPDFVSLSLTVNSVVYSASAIITSDELVHQQQKREAQLLHNEAKDGKENNNGRVRSEEGPSGHSPPVDVGWGRGEDASINSVSSAPDQKTTILANKQLPDATTALASSPATNPTTRRGRTVKRNSRLADYLVGERMLKKCEEQAEQQARERNRRVEIEYARQWHEIRSQLTGATPNASNGTTNQQQKEPGQTVPLTTSARSGCYAVPGSIESFSSSDLDHDAEDQDGGAAYGRNKDRGANVTVCDEESSHDRSVDEPYDLDGGLEDVLERVVLPQEGDDQSEEEYGVYPGITTASQEDYGDTIAPVSFPLELHESRQLEKSVSSVFCAGEEAERVKGHESAPELSASQRRMGSKRVVDDHSIMRRMLMDMPCRRVPKERKERRVIVDPRVEDVTAEEIKILEEINDLLYDDPGVVTADQLLFDFRKSFCIEVRNQIQLLRYKKLLLQRNSQLKLALSHAMATLPMHTASSGGPSTSKKPTNTLVGNAPRTVSEGVFKVPFAPGVKPLVTSRQQQQQRQRQTLVRPTQMPAVVSPVRRAALAGSPGRTHINPARVGLASRRQLLAKRANPMTGSEVNGYHFLKFNVRPRLTPSRSHFISSASPSAPKDSANSLDSEASEVLCPSVRAASLREVGRPGGAVRPVCSPPQRSPPSLTVHPPSPQFTNVSGSGCATSLPQVVPVSPIIPSEQLHMLMQPPTGRLVSVEAKKPTDEMFVTDVDRSGLPWTSGSSLPAPGAPKASDVAGVALQQSTSYAMHPMVTTAVEAPLHIHRPRIIKKFVRVKRTVPLFNTGSGPPAAVGVQTRPGSPVQLFRIVSPPRHLPLVRSSGPVASIAGHRVMAPLTRYAVQNVTPQLSGLVNGEGQTDNSFREGIVAFTEEDGSTVTKTLSGPDGSVICLRDGLTSMNESVGPLTENSALDGQDGATPQALQSATDTTVTSALPSKVAVVRGFRPLRTVVRCPQVVSTKRVRALSMANPMKFASPRRHFRLVGPASFTSAVGTSAGVVAKACGQKVTILSAPKVSVVRSSPPAVITIADDA</sequence>
<feature type="region of interest" description="Disordered" evidence="1">
    <location>
        <begin position="799"/>
        <end position="820"/>
    </location>
</feature>
<evidence type="ECO:0000313" key="2">
    <source>
        <dbReference type="EMBL" id="OQR68690.1"/>
    </source>
</evidence>
<accession>A0A1V9X4Z4</accession>
<dbReference type="OrthoDB" id="10670109at2759"/>
<dbReference type="EMBL" id="MNPL01023500">
    <property type="protein sequence ID" value="OQR68690.1"/>
    <property type="molecule type" value="Genomic_DNA"/>
</dbReference>
<evidence type="ECO:0000256" key="1">
    <source>
        <dbReference type="SAM" id="MobiDB-lite"/>
    </source>
</evidence>
<gene>
    <name evidence="2" type="ORF">BIW11_04512</name>
</gene>
<comment type="caution">
    <text evidence="2">The sequence shown here is derived from an EMBL/GenBank/DDBJ whole genome shotgun (WGS) entry which is preliminary data.</text>
</comment>
<name>A0A1V9X4Z4_9ACAR</name>
<evidence type="ECO:0000313" key="3">
    <source>
        <dbReference type="Proteomes" id="UP000192247"/>
    </source>
</evidence>
<feature type="region of interest" description="Disordered" evidence="1">
    <location>
        <begin position="378"/>
        <end position="426"/>
    </location>
</feature>
<feature type="compositionally biased region" description="Basic and acidic residues" evidence="1">
    <location>
        <begin position="205"/>
        <end position="225"/>
    </location>
</feature>
<reference evidence="2 3" key="1">
    <citation type="journal article" date="2017" name="Gigascience">
        <title>Draft genome of the honey bee ectoparasitic mite, Tropilaelaps mercedesae, is shaped by the parasitic life history.</title>
        <authorList>
            <person name="Dong X."/>
            <person name="Armstrong S.D."/>
            <person name="Xia D."/>
            <person name="Makepeace B.L."/>
            <person name="Darby A.C."/>
            <person name="Kadowaki T."/>
        </authorList>
    </citation>
    <scope>NUCLEOTIDE SEQUENCE [LARGE SCALE GENOMIC DNA]</scope>
    <source>
        <strain evidence="2">Wuxi-XJTLU</strain>
    </source>
</reference>
<dbReference type="InParanoid" id="A0A1V9X4Z4"/>
<feature type="compositionally biased region" description="Polar residues" evidence="1">
    <location>
        <begin position="243"/>
        <end position="259"/>
    </location>
</feature>
<feature type="compositionally biased region" description="Low complexity" evidence="1">
    <location>
        <begin position="97"/>
        <end position="112"/>
    </location>
</feature>
<feature type="region of interest" description="Disordered" evidence="1">
    <location>
        <begin position="96"/>
        <end position="117"/>
    </location>
</feature>
<dbReference type="AlphaFoldDB" id="A0A1V9X4Z4"/>
<feature type="region of interest" description="Disordered" evidence="1">
    <location>
        <begin position="337"/>
        <end position="361"/>
    </location>
</feature>
<feature type="region of interest" description="Disordered" evidence="1">
    <location>
        <begin position="205"/>
        <end position="285"/>
    </location>
</feature>
<dbReference type="Proteomes" id="UP000192247">
    <property type="component" value="Unassembled WGS sequence"/>
</dbReference>
<feature type="compositionally biased region" description="Polar residues" evidence="1">
    <location>
        <begin position="269"/>
        <end position="280"/>
    </location>
</feature>
<keyword evidence="3" id="KW-1185">Reference proteome</keyword>
<protein>
    <submittedName>
        <fullName evidence="2">Uncharacterized protein</fullName>
    </submittedName>
</protein>
<organism evidence="2 3">
    <name type="scientific">Tropilaelaps mercedesae</name>
    <dbReference type="NCBI Taxonomy" id="418985"/>
    <lineage>
        <taxon>Eukaryota</taxon>
        <taxon>Metazoa</taxon>
        <taxon>Ecdysozoa</taxon>
        <taxon>Arthropoda</taxon>
        <taxon>Chelicerata</taxon>
        <taxon>Arachnida</taxon>
        <taxon>Acari</taxon>
        <taxon>Parasitiformes</taxon>
        <taxon>Mesostigmata</taxon>
        <taxon>Gamasina</taxon>
        <taxon>Dermanyssoidea</taxon>
        <taxon>Laelapidae</taxon>
        <taxon>Tropilaelaps</taxon>
    </lineage>
</organism>
<proteinExistence type="predicted"/>